<dbReference type="EMBL" id="JABTTQ020000002">
    <property type="protein sequence ID" value="KAK6162558.1"/>
    <property type="molecule type" value="Genomic_DNA"/>
</dbReference>
<evidence type="ECO:0000256" key="4">
    <source>
        <dbReference type="PROSITE-ProRule" id="PRU01343"/>
    </source>
</evidence>
<evidence type="ECO:0000313" key="8">
    <source>
        <dbReference type="EMBL" id="KAK6162558.1"/>
    </source>
</evidence>
<feature type="domain" description="GRF-type" evidence="7">
    <location>
        <begin position="10"/>
        <end position="51"/>
    </location>
</feature>
<evidence type="ECO:0000256" key="2">
    <source>
        <dbReference type="ARBA" id="ARBA00022771"/>
    </source>
</evidence>
<protein>
    <recommendedName>
        <fullName evidence="7">GRF-type domain-containing protein</fullName>
    </recommendedName>
</protein>
<evidence type="ECO:0000313" key="9">
    <source>
        <dbReference type="Proteomes" id="UP001318860"/>
    </source>
</evidence>
<feature type="coiled-coil region" evidence="5">
    <location>
        <begin position="60"/>
        <end position="97"/>
    </location>
</feature>
<evidence type="ECO:0000259" key="7">
    <source>
        <dbReference type="PROSITE" id="PS51999"/>
    </source>
</evidence>
<keyword evidence="9" id="KW-1185">Reference proteome</keyword>
<dbReference type="Proteomes" id="UP001318860">
    <property type="component" value="Unassembled WGS sequence"/>
</dbReference>
<keyword evidence="6" id="KW-0812">Transmembrane</keyword>
<keyword evidence="5" id="KW-0175">Coiled coil</keyword>
<keyword evidence="6" id="KW-0472">Membrane</keyword>
<keyword evidence="3" id="KW-0862">Zinc</keyword>
<evidence type="ECO:0000256" key="1">
    <source>
        <dbReference type="ARBA" id="ARBA00022723"/>
    </source>
</evidence>
<keyword evidence="2 4" id="KW-0863">Zinc-finger</keyword>
<name>A0ABR0XTK5_REHGL</name>
<feature type="transmembrane region" description="Helical" evidence="6">
    <location>
        <begin position="101"/>
        <end position="122"/>
    </location>
</feature>
<evidence type="ECO:0000256" key="3">
    <source>
        <dbReference type="ARBA" id="ARBA00022833"/>
    </source>
</evidence>
<dbReference type="PROSITE" id="PS51999">
    <property type="entry name" value="ZF_GRF"/>
    <property type="match status" value="1"/>
</dbReference>
<evidence type="ECO:0000256" key="6">
    <source>
        <dbReference type="SAM" id="Phobius"/>
    </source>
</evidence>
<gene>
    <name evidence="8" type="ORF">DH2020_002399</name>
</gene>
<keyword evidence="6" id="KW-1133">Transmembrane helix</keyword>
<sequence length="140" mass="15985">MSHVTGYESCFCGKTVVIRTSWTDDNPGRRFQSCLNFKRGGCQFFSWEDPPMCNRARQIIPGLLRKINKIQDELEKMKDKNARLVLLQEEVGKLKSQNKKLIICVIVIPIVLGIFCVIWSRFKRSDANGLSGGSRFKMVA</sequence>
<dbReference type="PANTHER" id="PTHR33248">
    <property type="entry name" value="ZINC ION-BINDING PROTEIN"/>
    <property type="match status" value="1"/>
</dbReference>
<dbReference type="Pfam" id="PF06839">
    <property type="entry name" value="Zn_ribbon_GRF"/>
    <property type="match status" value="1"/>
</dbReference>
<keyword evidence="1" id="KW-0479">Metal-binding</keyword>
<comment type="caution">
    <text evidence="8">The sequence shown here is derived from an EMBL/GenBank/DDBJ whole genome shotgun (WGS) entry which is preliminary data.</text>
</comment>
<accession>A0ABR0XTK5</accession>
<reference evidence="8 9" key="1">
    <citation type="journal article" date="2021" name="Comput. Struct. Biotechnol. J.">
        <title>De novo genome assembly of the potent medicinal plant Rehmannia glutinosa using nanopore technology.</title>
        <authorList>
            <person name="Ma L."/>
            <person name="Dong C."/>
            <person name="Song C."/>
            <person name="Wang X."/>
            <person name="Zheng X."/>
            <person name="Niu Y."/>
            <person name="Chen S."/>
            <person name="Feng W."/>
        </authorList>
    </citation>
    <scope>NUCLEOTIDE SEQUENCE [LARGE SCALE GENOMIC DNA]</scope>
    <source>
        <strain evidence="8">DH-2019</strain>
    </source>
</reference>
<organism evidence="8 9">
    <name type="scientific">Rehmannia glutinosa</name>
    <name type="common">Chinese foxglove</name>
    <dbReference type="NCBI Taxonomy" id="99300"/>
    <lineage>
        <taxon>Eukaryota</taxon>
        <taxon>Viridiplantae</taxon>
        <taxon>Streptophyta</taxon>
        <taxon>Embryophyta</taxon>
        <taxon>Tracheophyta</taxon>
        <taxon>Spermatophyta</taxon>
        <taxon>Magnoliopsida</taxon>
        <taxon>eudicotyledons</taxon>
        <taxon>Gunneridae</taxon>
        <taxon>Pentapetalae</taxon>
        <taxon>asterids</taxon>
        <taxon>lamiids</taxon>
        <taxon>Lamiales</taxon>
        <taxon>Orobanchaceae</taxon>
        <taxon>Rehmannieae</taxon>
        <taxon>Rehmannia</taxon>
    </lineage>
</organism>
<proteinExistence type="predicted"/>
<dbReference type="InterPro" id="IPR010666">
    <property type="entry name" value="Znf_GRF"/>
</dbReference>
<evidence type="ECO:0000256" key="5">
    <source>
        <dbReference type="SAM" id="Coils"/>
    </source>
</evidence>